<dbReference type="FunFam" id="3.40.50.720:FF:000281">
    <property type="entry name" value="Uncharacterized oxidoreductase YIR035C"/>
    <property type="match status" value="1"/>
</dbReference>
<evidence type="ECO:0000256" key="9">
    <source>
        <dbReference type="ARBA" id="ARBA00023002"/>
    </source>
</evidence>
<dbReference type="InterPro" id="IPR002347">
    <property type="entry name" value="SDR_fam"/>
</dbReference>
<keyword evidence="16" id="KW-1185">Reference proteome</keyword>
<evidence type="ECO:0000256" key="11">
    <source>
        <dbReference type="ARBA" id="ARBA00048116"/>
    </source>
</evidence>
<keyword evidence="2 12" id="KW-0963">Cytoplasm</keyword>
<evidence type="ECO:0000256" key="13">
    <source>
        <dbReference type="SAM" id="MobiDB-lite"/>
    </source>
</evidence>
<dbReference type="GO" id="GO:0006207">
    <property type="term" value="P:'de novo' pyrimidine nucleobase biosynthetic process"/>
    <property type="evidence" value="ECO:0007669"/>
    <property type="project" value="InterPro"/>
</dbReference>
<evidence type="ECO:0000313" key="15">
    <source>
        <dbReference type="EMBL" id="PVH14710.1"/>
    </source>
</evidence>
<dbReference type="PROSITE" id="PS00113">
    <property type="entry name" value="ADENYLATE_KINASE"/>
    <property type="match status" value="1"/>
</dbReference>
<comment type="subcellular location">
    <subcellularLocation>
        <location evidence="12">Cytoplasm</location>
    </subcellularLocation>
    <subcellularLocation>
        <location evidence="12">Nucleus</location>
    </subcellularLocation>
    <text evidence="12">Predominantly cytoplasmic.</text>
</comment>
<feature type="binding site" evidence="12">
    <location>
        <position position="502"/>
    </location>
    <ligand>
        <name>a ribonucleoside 5'-phosphate</name>
        <dbReference type="ChEBI" id="CHEBI:58043"/>
    </ligand>
</feature>
<evidence type="ECO:0000256" key="10">
    <source>
        <dbReference type="ARBA" id="ARBA00023242"/>
    </source>
</evidence>
<keyword evidence="10 12" id="KW-0539">Nucleus</keyword>
<feature type="binding site" evidence="12">
    <location>
        <begin position="417"/>
        <end position="419"/>
    </location>
    <ligand>
        <name>a ribonucleoside 5'-phosphate</name>
        <dbReference type="ChEBI" id="CHEBI:58043"/>
    </ligand>
</feature>
<keyword evidence="6 12" id="KW-0067">ATP-binding</keyword>
<evidence type="ECO:0000256" key="6">
    <source>
        <dbReference type="ARBA" id="ARBA00022840"/>
    </source>
</evidence>
<dbReference type="GO" id="GO:0006221">
    <property type="term" value="P:pyrimidine nucleotide biosynthetic process"/>
    <property type="evidence" value="ECO:0007669"/>
    <property type="project" value="UniProtKB-UniRule"/>
</dbReference>
<reference evidence="15 16" key="1">
    <citation type="submission" date="2017-12" db="EMBL/GenBank/DDBJ databases">
        <title>Genome Sequence of the Amphotericin B-resistant Candida duobushaemulonii strain, B09383.</title>
        <authorList>
            <person name="Chow N.A."/>
            <person name="Gade L."/>
            <person name="Batra D."/>
            <person name="Rowe L.A."/>
            <person name="Loparev V.N."/>
            <person name="Litvintseva A.P."/>
        </authorList>
    </citation>
    <scope>NUCLEOTIDE SEQUENCE [LARGE SCALE GENOMIC DNA]</scope>
    <source>
        <strain evidence="15 16">B09383</strain>
    </source>
</reference>
<feature type="binding site" evidence="12">
    <location>
        <position position="454"/>
    </location>
    <ligand>
        <name>a ribonucleoside 5'-phosphate</name>
        <dbReference type="ChEBI" id="CHEBI:58043"/>
    </ligand>
</feature>
<dbReference type="InterPro" id="IPR000850">
    <property type="entry name" value="Adenylat/UMP-CMP_kin"/>
</dbReference>
<keyword evidence="4 12" id="KW-0547">Nucleotide-binding</keyword>
<feature type="binding site" evidence="12">
    <location>
        <position position="530"/>
    </location>
    <ligand>
        <name>ATP</name>
        <dbReference type="ChEBI" id="CHEBI:30616"/>
    </ligand>
</feature>
<dbReference type="SUPFAM" id="SSF51735">
    <property type="entry name" value="NAD(P)-binding Rossmann-fold domains"/>
    <property type="match status" value="1"/>
</dbReference>
<keyword evidence="5 12" id="KW-0418">Kinase</keyword>
<evidence type="ECO:0000256" key="4">
    <source>
        <dbReference type="ARBA" id="ARBA00022741"/>
    </source>
</evidence>
<feature type="region of interest" description="Disordered" evidence="13">
    <location>
        <begin position="283"/>
        <end position="312"/>
    </location>
</feature>
<dbReference type="GO" id="GO:0005737">
    <property type="term" value="C:cytoplasm"/>
    <property type="evidence" value="ECO:0007669"/>
    <property type="project" value="UniProtKB-SubCell"/>
</dbReference>
<dbReference type="EMBL" id="PKFP01000001">
    <property type="protein sequence ID" value="PVH14710.1"/>
    <property type="molecule type" value="Genomic_DNA"/>
</dbReference>
<dbReference type="HAMAP" id="MF_03172">
    <property type="entry name" value="Adenylate_kinase_UMP_CMP_kin"/>
    <property type="match status" value="1"/>
</dbReference>
<dbReference type="InterPro" id="IPR036291">
    <property type="entry name" value="NAD(P)-bd_dom_sf"/>
</dbReference>
<dbReference type="Proteomes" id="UP000244406">
    <property type="component" value="Unassembled WGS sequence"/>
</dbReference>
<keyword evidence="3 12" id="KW-0808">Transferase</keyword>
<dbReference type="InterPro" id="IPR006266">
    <property type="entry name" value="UMP_CMP_kinase"/>
</dbReference>
<feature type="region of interest" description="NMPbind" evidence="12">
    <location>
        <begin position="389"/>
        <end position="419"/>
    </location>
</feature>
<keyword evidence="8 12" id="KW-0665">Pyrimidine biosynthesis</keyword>
<comment type="catalytic activity">
    <reaction evidence="11 12">
        <text>UMP + ATP = UDP + ADP</text>
        <dbReference type="Rhea" id="RHEA:24400"/>
        <dbReference type="ChEBI" id="CHEBI:30616"/>
        <dbReference type="ChEBI" id="CHEBI:57865"/>
        <dbReference type="ChEBI" id="CHEBI:58223"/>
        <dbReference type="ChEBI" id="CHEBI:456216"/>
        <dbReference type="EC" id="2.7.4.14"/>
    </reaction>
</comment>
<dbReference type="Pfam" id="PF00106">
    <property type="entry name" value="adh_short"/>
    <property type="match status" value="1"/>
</dbReference>
<gene>
    <name evidence="12" type="primary">URA6</name>
    <name evidence="15" type="ORF">CXQ87_002857</name>
</gene>
<dbReference type="SMART" id="SM00822">
    <property type="entry name" value="PKS_KR"/>
    <property type="match status" value="1"/>
</dbReference>
<dbReference type="PANTHER" id="PTHR23359">
    <property type="entry name" value="NUCLEOTIDE KINASE"/>
    <property type="match status" value="1"/>
</dbReference>
<name>A0A2V1A9H5_9ASCO</name>
<dbReference type="VEuPathDB" id="FungiDB:CXQ87_002857"/>
<evidence type="ECO:0000313" key="16">
    <source>
        <dbReference type="Proteomes" id="UP000244406"/>
    </source>
</evidence>
<comment type="similarity">
    <text evidence="1">Belongs to the short-chain dehydrogenases/reductases (SDR) family.</text>
</comment>
<keyword evidence="7" id="KW-0521">NADP</keyword>
<evidence type="ECO:0000256" key="1">
    <source>
        <dbReference type="ARBA" id="ARBA00006484"/>
    </source>
</evidence>
<feature type="binding site" evidence="12">
    <location>
        <position position="485"/>
    </location>
    <ligand>
        <name>ATP</name>
        <dbReference type="ChEBI" id="CHEBI:30616"/>
    </ligand>
</feature>
<protein>
    <recommendedName>
        <fullName evidence="12">Uridylate kinase</fullName>
        <shortName evidence="12">UK</shortName>
        <ecNumber evidence="12">2.7.4.14</ecNumber>
    </recommendedName>
    <alternativeName>
        <fullName evidence="12">ATP:UMP phosphotransferase</fullName>
    </alternativeName>
    <alternativeName>
        <fullName evidence="12">Deoxycytidylate kinase</fullName>
        <shortName evidence="12">CK</shortName>
        <shortName evidence="12">dCMP kinase</shortName>
    </alternativeName>
    <alternativeName>
        <fullName evidence="12">Uridine monophosphate kinase</fullName>
        <shortName evidence="12">UMP kinase</shortName>
        <shortName evidence="12">UMPK</shortName>
    </alternativeName>
</protein>
<feature type="binding site" evidence="12">
    <location>
        <position position="395"/>
    </location>
    <ligand>
        <name>a ribonucleoside 5'-phosphate</name>
        <dbReference type="ChEBI" id="CHEBI:58043"/>
    </ligand>
</feature>
<dbReference type="Pfam" id="PF00406">
    <property type="entry name" value="ADK"/>
    <property type="match status" value="1"/>
</dbReference>
<evidence type="ECO:0000256" key="8">
    <source>
        <dbReference type="ARBA" id="ARBA00022975"/>
    </source>
</evidence>
<dbReference type="PRINTS" id="PR00094">
    <property type="entry name" value="ADENYLTKNASE"/>
</dbReference>
<dbReference type="Gene3D" id="3.40.50.300">
    <property type="entry name" value="P-loop containing nucleotide triphosphate hydrolases"/>
    <property type="match status" value="1"/>
</dbReference>
<feature type="compositionally biased region" description="Basic and acidic residues" evidence="13">
    <location>
        <begin position="286"/>
        <end position="296"/>
    </location>
</feature>
<feature type="binding site" evidence="12">
    <location>
        <begin position="369"/>
        <end position="374"/>
    </location>
    <ligand>
        <name>ATP</name>
        <dbReference type="ChEBI" id="CHEBI:30616"/>
    </ligand>
</feature>
<comment type="similarity">
    <text evidence="12">Belongs to the adenylate kinase family. UMP-CMP kinase subfamily.</text>
</comment>
<dbReference type="InterPro" id="IPR027417">
    <property type="entry name" value="P-loop_NTPase"/>
</dbReference>
<proteinExistence type="inferred from homology"/>
<comment type="domain">
    <text evidence="12">Consists of three domains, a large central CORE domain and two small peripheral domains, NMPbind and LID, which undergo movements during catalysis. The LID domain closes over the site of phosphoryl transfer upon ATP binding. Assembling and dissambling the active center during each catalytic cycle provides an effective means to prevent ATP hydrolysis.</text>
</comment>
<dbReference type="AlphaFoldDB" id="A0A2V1A9H5"/>
<sequence>MTQTMILTGASRGIGAAVAEIYLAKSPSHNLVAIARSESALNALKEKYGDRVKTVAGDITDEKIVSEAVEKALEFGSIDSVVANAGVLDPVDTVAKADIAKWKNLFDINFFSVVDLATKTLPHLKKSNGRFVAVSSGASTSSYYGWGAYGASKSALNHLIQTLVAEDKEVNAISIAPGVVDTNMQEDIRNKFGANMTPESLQKFIDLHKNKGLLPAEVPASLLVNLAVKGWGSDLNGGYYRIGQDALKETFFTDVHQIAQNRQSKGPRGQLLKAPIGLRAYSKFPSSDKKKSEDKSNQNSNDQKNSKEQKKSPFSKGYVLGALGILAVGSTVLASVYTKHEPKSAPEPKKGPAFSDKDVSVVFVLGGPGSGKGTQCGKLVNEKGFVHLSAGDLLRAEQVREGSSDGALIAQCIKEGTIVPQEVTVRLLRNAVADNVAKGKNKFLVDGFPRKMDQALTFEDEIVKSAFTLFFECPEQVMLDRLLERGKTSGRADDNIESIKKRFRTFIETSMPVVDYFDKQGKVVKLRCDEPVDTVGNRVKEALVKRGIN</sequence>
<evidence type="ECO:0000259" key="14">
    <source>
        <dbReference type="SMART" id="SM00822"/>
    </source>
</evidence>
<organism evidence="15 16">
    <name type="scientific">Candidozyma duobushaemuli</name>
    <dbReference type="NCBI Taxonomy" id="1231522"/>
    <lineage>
        <taxon>Eukaryota</taxon>
        <taxon>Fungi</taxon>
        <taxon>Dikarya</taxon>
        <taxon>Ascomycota</taxon>
        <taxon>Saccharomycotina</taxon>
        <taxon>Pichiomycetes</taxon>
        <taxon>Metschnikowiaceae</taxon>
        <taxon>Candidozyma</taxon>
    </lineage>
</organism>
<keyword evidence="9" id="KW-0560">Oxidoreductase</keyword>
<feature type="binding site" evidence="12">
    <location>
        <begin position="447"/>
        <end position="450"/>
    </location>
    <ligand>
        <name>a ribonucleoside 5'-phosphate</name>
        <dbReference type="ChEBI" id="CHEBI:58043"/>
    </ligand>
</feature>
<dbReference type="EC" id="2.7.4.14" evidence="12"/>
<evidence type="ECO:0000256" key="3">
    <source>
        <dbReference type="ARBA" id="ARBA00022679"/>
    </source>
</evidence>
<feature type="domain" description="Ketoreductase" evidence="14">
    <location>
        <begin position="3"/>
        <end position="183"/>
    </location>
</feature>
<evidence type="ECO:0000256" key="7">
    <source>
        <dbReference type="ARBA" id="ARBA00022857"/>
    </source>
</evidence>
<evidence type="ECO:0000256" key="2">
    <source>
        <dbReference type="ARBA" id="ARBA00022490"/>
    </source>
</evidence>
<comment type="caution">
    <text evidence="15">The sequence shown here is derived from an EMBL/GenBank/DDBJ whole genome shotgun (WGS) entry which is preliminary data.</text>
</comment>
<dbReference type="GO" id="GO:0005524">
    <property type="term" value="F:ATP binding"/>
    <property type="evidence" value="ECO:0007669"/>
    <property type="project" value="UniProtKB-KW"/>
</dbReference>
<dbReference type="CDD" id="cd01428">
    <property type="entry name" value="ADK"/>
    <property type="match status" value="1"/>
</dbReference>
<dbReference type="Gene3D" id="3.40.50.720">
    <property type="entry name" value="NAD(P)-binding Rossmann-like Domain"/>
    <property type="match status" value="1"/>
</dbReference>
<dbReference type="HAMAP" id="MF_00235">
    <property type="entry name" value="Adenylate_kinase_Adk"/>
    <property type="match status" value="1"/>
</dbReference>
<dbReference type="GO" id="GO:0016491">
    <property type="term" value="F:oxidoreductase activity"/>
    <property type="evidence" value="ECO:0007669"/>
    <property type="project" value="UniProtKB-KW"/>
</dbReference>
<accession>A0A2V1A9H5</accession>
<comment type="function">
    <text evidence="12">Catalyzes the phosphorylation of pyrimidine nucleoside monophosphates at the expense of ATP. Plays an important role in de novo pyrimidine nucleotide biosynthesis. Has preference for UMP and dUMP as phosphate acceptors, but can also use CMP, dCMP and AMP.</text>
</comment>
<feature type="binding site" evidence="12">
    <location>
        <position position="491"/>
    </location>
    <ligand>
        <name>a ribonucleoside 5'-phosphate</name>
        <dbReference type="ChEBI" id="CHEBI:58043"/>
    </ligand>
</feature>
<evidence type="ECO:0000256" key="12">
    <source>
        <dbReference type="HAMAP-Rule" id="MF_03172"/>
    </source>
</evidence>
<feature type="region of interest" description="LID" evidence="12">
    <location>
        <begin position="484"/>
        <end position="494"/>
    </location>
</feature>
<dbReference type="FunFam" id="3.40.50.300:FF:000315">
    <property type="entry name" value="Adenylate kinase 1"/>
    <property type="match status" value="1"/>
</dbReference>
<dbReference type="InterPro" id="IPR033690">
    <property type="entry name" value="Adenylat_kinase_CS"/>
</dbReference>
<comment type="subunit">
    <text evidence="12">Monomer.</text>
</comment>
<dbReference type="InterPro" id="IPR057326">
    <property type="entry name" value="KR_dom"/>
</dbReference>
<dbReference type="GO" id="GO:0005634">
    <property type="term" value="C:nucleus"/>
    <property type="evidence" value="ECO:0007669"/>
    <property type="project" value="UniProtKB-SubCell"/>
</dbReference>
<evidence type="ECO:0000256" key="5">
    <source>
        <dbReference type="ARBA" id="ARBA00022777"/>
    </source>
</evidence>
<comment type="cofactor">
    <cofactor evidence="12">
        <name>Mg(2+)</name>
        <dbReference type="ChEBI" id="CHEBI:18420"/>
    </cofactor>
    <text evidence="12">Binds 1 Mg(2+) ion per monomer.</text>
</comment>
<dbReference type="GO" id="GO:0033862">
    <property type="term" value="F:UMP kinase activity"/>
    <property type="evidence" value="ECO:0007669"/>
    <property type="project" value="RHEA"/>
</dbReference>
<dbReference type="NCBIfam" id="TIGR01359">
    <property type="entry name" value="UMP_CMP_kin_fam"/>
    <property type="match status" value="1"/>
</dbReference>
<dbReference type="SUPFAM" id="SSF52540">
    <property type="entry name" value="P-loop containing nucleoside triphosphate hydrolases"/>
    <property type="match status" value="1"/>
</dbReference>